<evidence type="ECO:0000256" key="1">
    <source>
        <dbReference type="SAM" id="Coils"/>
    </source>
</evidence>
<gene>
    <name evidence="3" type="primary">jg23081</name>
    <name evidence="3" type="ORF">PAEG_LOCUS20779</name>
</gene>
<feature type="region of interest" description="Disordered" evidence="2">
    <location>
        <begin position="448"/>
        <end position="471"/>
    </location>
</feature>
<organism evidence="3 4">
    <name type="scientific">Pararge aegeria aegeria</name>
    <dbReference type="NCBI Taxonomy" id="348720"/>
    <lineage>
        <taxon>Eukaryota</taxon>
        <taxon>Metazoa</taxon>
        <taxon>Ecdysozoa</taxon>
        <taxon>Arthropoda</taxon>
        <taxon>Hexapoda</taxon>
        <taxon>Insecta</taxon>
        <taxon>Pterygota</taxon>
        <taxon>Neoptera</taxon>
        <taxon>Endopterygota</taxon>
        <taxon>Lepidoptera</taxon>
        <taxon>Glossata</taxon>
        <taxon>Ditrysia</taxon>
        <taxon>Papilionoidea</taxon>
        <taxon>Nymphalidae</taxon>
        <taxon>Satyrinae</taxon>
        <taxon>Satyrini</taxon>
        <taxon>Parargina</taxon>
        <taxon>Pararge</taxon>
    </lineage>
</organism>
<feature type="coiled-coil region" evidence="1">
    <location>
        <begin position="163"/>
        <end position="363"/>
    </location>
</feature>
<proteinExistence type="predicted"/>
<dbReference type="AlphaFoldDB" id="A0A8S4S4K9"/>
<evidence type="ECO:0000313" key="4">
    <source>
        <dbReference type="Proteomes" id="UP000838756"/>
    </source>
</evidence>
<keyword evidence="4" id="KW-1185">Reference proteome</keyword>
<accession>A0A8S4S4K9</accession>
<evidence type="ECO:0000256" key="2">
    <source>
        <dbReference type="SAM" id="MobiDB-lite"/>
    </source>
</evidence>
<evidence type="ECO:0000313" key="3">
    <source>
        <dbReference type="EMBL" id="CAH2244872.1"/>
    </source>
</evidence>
<sequence>MKEVYCGAQRRADAEILELKSALHGKDELAATVNELKRSLDVTKIDLEKVIVERILASLVSKRQTFQRDANILNLQRELKNMANAVNSQLAEAKSILMKKDNDLKNAAEQLESLKKALTNQEDFTKSVCDQNSSLQDKLALIEEEHQKALVTNESFKADLETLTLYEEELESFKKQLLDADMKIDRITSDLSNTTEQCVMKTARIEKLEAEIETLNKNLTDSETALINNREATEEKEKKLAAIIQEKNNELDSKTSTIIQASFDLQTVKEEHAKLQMELQKMKRDWEMEMENAREKERMLKARVSQCEAAIRGKDEELSREMTKFLQERNEMEKEKNVLQEKIRGLEKRINNIMKEASNARGEPARFEPEPEDVAVMLTPQGTQDHKKNGSPILQTPQRNNSLEDMLFDYFSEPSVDSLDTVNMQRQFAALSHGQRMLPEPEALANLKRRRRPDTPVHGQAASLSKPANVC</sequence>
<dbReference type="Proteomes" id="UP000838756">
    <property type="component" value="Unassembled WGS sequence"/>
</dbReference>
<reference evidence="3" key="1">
    <citation type="submission" date="2022-03" db="EMBL/GenBank/DDBJ databases">
        <authorList>
            <person name="Lindestad O."/>
        </authorList>
    </citation>
    <scope>NUCLEOTIDE SEQUENCE</scope>
</reference>
<keyword evidence="1" id="KW-0175">Coiled coil</keyword>
<dbReference type="OrthoDB" id="6930601at2759"/>
<dbReference type="Gene3D" id="1.10.287.1490">
    <property type="match status" value="1"/>
</dbReference>
<protein>
    <submittedName>
        <fullName evidence="3">Jg23081 protein</fullName>
    </submittedName>
</protein>
<dbReference type="EMBL" id="CAKXAJ010025865">
    <property type="protein sequence ID" value="CAH2244872.1"/>
    <property type="molecule type" value="Genomic_DNA"/>
</dbReference>
<comment type="caution">
    <text evidence="3">The sequence shown here is derived from an EMBL/GenBank/DDBJ whole genome shotgun (WGS) entry which is preliminary data.</text>
</comment>
<name>A0A8S4S4K9_9NEOP</name>
<feature type="coiled-coil region" evidence="1">
    <location>
        <begin position="72"/>
        <end position="124"/>
    </location>
</feature>